<comment type="caution">
    <text evidence="7">The sequence shown here is derived from an EMBL/GenBank/DDBJ whole genome shotgun (WGS) entry which is preliminary data.</text>
</comment>
<evidence type="ECO:0000256" key="1">
    <source>
        <dbReference type="ARBA" id="ARBA00004141"/>
    </source>
</evidence>
<dbReference type="GO" id="GO:0005886">
    <property type="term" value="C:plasma membrane"/>
    <property type="evidence" value="ECO:0007669"/>
    <property type="project" value="TreeGrafter"/>
</dbReference>
<evidence type="ECO:0000256" key="6">
    <source>
        <dbReference type="SAM" id="Phobius"/>
    </source>
</evidence>
<dbReference type="GO" id="GO:0071422">
    <property type="term" value="P:succinate transmembrane transport"/>
    <property type="evidence" value="ECO:0007669"/>
    <property type="project" value="TreeGrafter"/>
</dbReference>
<evidence type="ECO:0000256" key="5">
    <source>
        <dbReference type="ARBA" id="ARBA00023136"/>
    </source>
</evidence>
<name>A0A9X3FB76_9BACT</name>
<sequence>MSTQKLGNPAVVGLAGFGLTTLLLQIHNIGLLGIGPVLAMGLIFGGLAQFIAGFMEQKLGNNFGFSAFTAYGSFWIGLAIIWLLNHFGIYAASHHDVGWYLTAWALYTFIMMIASFYVSKAMTITFVLLEIGFILLIIGHFGFPKMNVVAGYELIFCALAAWYMMAAIIINDLAGKTVLPVGKAWAKKAN</sequence>
<dbReference type="InterPro" id="IPR047623">
    <property type="entry name" value="SatP"/>
</dbReference>
<dbReference type="AlphaFoldDB" id="A0A9X3FB76"/>
<evidence type="ECO:0000256" key="3">
    <source>
        <dbReference type="ARBA" id="ARBA00022692"/>
    </source>
</evidence>
<evidence type="ECO:0000313" key="8">
    <source>
        <dbReference type="Proteomes" id="UP001145087"/>
    </source>
</evidence>
<evidence type="ECO:0000256" key="4">
    <source>
        <dbReference type="ARBA" id="ARBA00022989"/>
    </source>
</evidence>
<dbReference type="GO" id="GO:0015360">
    <property type="term" value="F:acetate:proton symporter activity"/>
    <property type="evidence" value="ECO:0007669"/>
    <property type="project" value="TreeGrafter"/>
</dbReference>
<dbReference type="PANTHER" id="PTHR30178">
    <property type="entry name" value="INNER MEMBRANE PROTEIN YAAH"/>
    <property type="match status" value="1"/>
</dbReference>
<dbReference type="Pfam" id="PF01184">
    <property type="entry name" value="Gpr1_Fun34_YaaH"/>
    <property type="match status" value="1"/>
</dbReference>
<dbReference type="InterPro" id="IPR000791">
    <property type="entry name" value="Gpr1/Fun34/SatP-like"/>
</dbReference>
<feature type="transmembrane region" description="Helical" evidence="6">
    <location>
        <begin position="6"/>
        <end position="24"/>
    </location>
</feature>
<feature type="transmembrane region" description="Helical" evidence="6">
    <location>
        <begin position="31"/>
        <end position="51"/>
    </location>
</feature>
<feature type="transmembrane region" description="Helical" evidence="6">
    <location>
        <begin position="150"/>
        <end position="170"/>
    </location>
</feature>
<proteinExistence type="inferred from homology"/>
<comment type="subcellular location">
    <subcellularLocation>
        <location evidence="1">Membrane</location>
        <topology evidence="1">Multi-pass membrane protein</topology>
    </subcellularLocation>
</comment>
<feature type="transmembrane region" description="Helical" evidence="6">
    <location>
        <begin position="63"/>
        <end position="85"/>
    </location>
</feature>
<keyword evidence="5 6" id="KW-0472">Membrane</keyword>
<keyword evidence="8" id="KW-1185">Reference proteome</keyword>
<keyword evidence="3 6" id="KW-0812">Transmembrane</keyword>
<keyword evidence="4 6" id="KW-1133">Transmembrane helix</keyword>
<dbReference type="EMBL" id="JAPOHD010000066">
    <property type="protein sequence ID" value="MCY1723122.1"/>
    <property type="molecule type" value="Genomic_DNA"/>
</dbReference>
<dbReference type="NCBIfam" id="NF038013">
    <property type="entry name" value="AceTr_1"/>
    <property type="match status" value="1"/>
</dbReference>
<dbReference type="PANTHER" id="PTHR30178:SF3">
    <property type="entry name" value="SUCCINATE-ACETATE_PROTON SYMPORTER SATP"/>
    <property type="match status" value="1"/>
</dbReference>
<organism evidence="7 8">
    <name type="scientific">Draconibacterium aestuarii</name>
    <dbReference type="NCBI Taxonomy" id="2998507"/>
    <lineage>
        <taxon>Bacteria</taxon>
        <taxon>Pseudomonadati</taxon>
        <taxon>Bacteroidota</taxon>
        <taxon>Bacteroidia</taxon>
        <taxon>Marinilabiliales</taxon>
        <taxon>Prolixibacteraceae</taxon>
        <taxon>Draconibacterium</taxon>
    </lineage>
</organism>
<evidence type="ECO:0000256" key="2">
    <source>
        <dbReference type="ARBA" id="ARBA00005587"/>
    </source>
</evidence>
<dbReference type="Proteomes" id="UP001145087">
    <property type="component" value="Unassembled WGS sequence"/>
</dbReference>
<dbReference type="RefSeq" id="WP_343335448.1">
    <property type="nucleotide sequence ID" value="NZ_JAPOHD010000066.1"/>
</dbReference>
<feature type="transmembrane region" description="Helical" evidence="6">
    <location>
        <begin position="124"/>
        <end position="143"/>
    </location>
</feature>
<protein>
    <submittedName>
        <fullName evidence="7">Acetate uptake transporter</fullName>
    </submittedName>
</protein>
<feature type="transmembrane region" description="Helical" evidence="6">
    <location>
        <begin position="97"/>
        <end position="118"/>
    </location>
</feature>
<accession>A0A9X3FB76</accession>
<evidence type="ECO:0000313" key="7">
    <source>
        <dbReference type="EMBL" id="MCY1723122.1"/>
    </source>
</evidence>
<reference evidence="7" key="1">
    <citation type="submission" date="2022-11" db="EMBL/GenBank/DDBJ databases">
        <title>Marilongibacter aestuarii gen. nov., sp. nov., isolated from tidal flat sediment.</title>
        <authorList>
            <person name="Jiayan W."/>
        </authorList>
    </citation>
    <scope>NUCLEOTIDE SEQUENCE</scope>
    <source>
        <strain evidence="7">Z1-6</strain>
    </source>
</reference>
<gene>
    <name evidence="7" type="ORF">OU798_22430</name>
</gene>
<comment type="similarity">
    <text evidence="2">Belongs to the acetate uptake transporter (AceTr) (TC 2.A.96) family.</text>
</comment>